<evidence type="ECO:0000313" key="14">
    <source>
        <dbReference type="Proteomes" id="UP000078356"/>
    </source>
</evidence>
<name>A0A178LCV8_9PSED</name>
<evidence type="ECO:0000256" key="10">
    <source>
        <dbReference type="SAM" id="Phobius"/>
    </source>
</evidence>
<dbReference type="PANTHER" id="PTHR32089">
    <property type="entry name" value="METHYL-ACCEPTING CHEMOTAXIS PROTEIN MCPB"/>
    <property type="match status" value="1"/>
</dbReference>
<comment type="subcellular location">
    <subcellularLocation>
        <location evidence="1">Cell membrane</location>
        <topology evidence="1">Multi-pass membrane protein</topology>
    </subcellularLocation>
</comment>
<dbReference type="InterPro" id="IPR003660">
    <property type="entry name" value="HAMP_dom"/>
</dbReference>
<dbReference type="Pfam" id="PF00015">
    <property type="entry name" value="MCPsignal"/>
    <property type="match status" value="1"/>
</dbReference>
<proteinExistence type="inferred from homology"/>
<dbReference type="EMBL" id="LWCR01000023">
    <property type="protein sequence ID" value="OAN28212.1"/>
    <property type="molecule type" value="Genomic_DNA"/>
</dbReference>
<keyword evidence="3" id="KW-0488">Methylation</keyword>
<reference evidence="13 14" key="1">
    <citation type="submission" date="2016-04" db="EMBL/GenBank/DDBJ databases">
        <title>Draft Genome Sequences of Staphylococcus capitis Strain H36, S. capitis Strain H65, S. cohnii Strain H62, S. hominis Strain H69, Mycobacterium iranicum Strain H39, Plantibacter sp. Strain H53, Pseudomonas oryzihabitans Strain H72, and Microbacterium sp. Strain H83, isolated from residential settings.</title>
        <authorList>
            <person name="Lymperopoulou D."/>
            <person name="Adams R.I."/>
            <person name="Lindow S."/>
            <person name="Coil D.A."/>
            <person name="Jospin G."/>
            <person name="Eisen J.A."/>
        </authorList>
    </citation>
    <scope>NUCLEOTIDE SEQUENCE [LARGE SCALE GENOMIC DNA]</scope>
    <source>
        <strain evidence="13 14">H72</strain>
    </source>
</reference>
<dbReference type="AlphaFoldDB" id="A0A178LCV8"/>
<dbReference type="Gene3D" id="1.10.287.950">
    <property type="entry name" value="Methyl-accepting chemotaxis protein"/>
    <property type="match status" value="1"/>
</dbReference>
<dbReference type="GO" id="GO:0007165">
    <property type="term" value="P:signal transduction"/>
    <property type="evidence" value="ECO:0007669"/>
    <property type="project" value="UniProtKB-KW"/>
</dbReference>
<sequence>MTLLQRVVGGIALLVFLLLGIVAVSFNSTQSIHERLTVITEQSAPLGQAVGEINVQLLSANQALLGLLAESDTAQIATREQQFHQQFANYLQLHQRLPALLRDHEQLVQALDQEQKLGNAYGQQAKILIDSYRQLVTVRRETRTLQGYATPEANRLSSYLQAYSAQRKAEGATSAVRAAQLLLIETDKTYAAFAAQAARVDLPSLAVALNQQQDVITDRLRDLAALDERNARIVGVMVTRLLHEMTAPDGLRLAYERQAAAEAQFDDQRQRTSTALQATLDALRTLSGGAVAVAQQAKNDTDASVATSRQVLFIVALLAICAAVLIGLWVARGLRRPLQAFRESLRQVTAGDLRVQFDVSRKDEFSELGSYLNELIRSLQTTVTTLTQSADDLRRTAQANADISASTTRAVEEQTERLGSAASAMTQIESTVAEVAQRALDTKDAVDHTFELSTTTGTTVAETIDSIQRQAQQIQVAAQATDELQGYGQSIDGIVDAIRNIAEQTNLLALNAAIEAARAGEQGRGFAVVADEVRSLASRTQSSTSEIQQQIEQMQQKIHSVVDIMGVSRAHSGECVQLASSTREALQNMSQAVGTIREMNTQIAAATEEQSVTVQQTSRMMVQINDAALRAAEGAERAAHSSEDLSLMASRQRELLQRFSV</sequence>
<evidence type="ECO:0000256" key="7">
    <source>
        <dbReference type="ARBA" id="ARBA00023224"/>
    </source>
</evidence>
<evidence type="ECO:0000256" key="3">
    <source>
        <dbReference type="ARBA" id="ARBA00022481"/>
    </source>
</evidence>
<dbReference type="Pfam" id="PF00672">
    <property type="entry name" value="HAMP"/>
    <property type="match status" value="1"/>
</dbReference>
<dbReference type="GO" id="GO:0006935">
    <property type="term" value="P:chemotaxis"/>
    <property type="evidence" value="ECO:0007669"/>
    <property type="project" value="InterPro"/>
</dbReference>
<comment type="caution">
    <text evidence="13">The sequence shown here is derived from an EMBL/GenBank/DDBJ whole genome shotgun (WGS) entry which is preliminary data.</text>
</comment>
<accession>A0A178LCV8</accession>
<keyword evidence="2" id="KW-1003">Cell membrane</keyword>
<gene>
    <name evidence="13" type="ORF">A4V15_03870</name>
</gene>
<dbReference type="GO" id="GO:0005886">
    <property type="term" value="C:plasma membrane"/>
    <property type="evidence" value="ECO:0007669"/>
    <property type="project" value="UniProtKB-SubCell"/>
</dbReference>
<dbReference type="CDD" id="cd06225">
    <property type="entry name" value="HAMP"/>
    <property type="match status" value="1"/>
</dbReference>
<evidence type="ECO:0000256" key="6">
    <source>
        <dbReference type="ARBA" id="ARBA00023136"/>
    </source>
</evidence>
<feature type="transmembrane region" description="Helical" evidence="10">
    <location>
        <begin position="311"/>
        <end position="331"/>
    </location>
</feature>
<feature type="domain" description="Methyl-accepting transducer" evidence="11">
    <location>
        <begin position="389"/>
        <end position="625"/>
    </location>
</feature>
<keyword evidence="6 10" id="KW-0472">Membrane</keyword>
<dbReference type="SUPFAM" id="SSF58104">
    <property type="entry name" value="Methyl-accepting chemotaxis protein (MCP) signaling domain"/>
    <property type="match status" value="1"/>
</dbReference>
<evidence type="ECO:0000259" key="11">
    <source>
        <dbReference type="PROSITE" id="PS50111"/>
    </source>
</evidence>
<dbReference type="Gene3D" id="6.10.340.10">
    <property type="match status" value="1"/>
</dbReference>
<dbReference type="Proteomes" id="UP000078356">
    <property type="component" value="Unassembled WGS sequence"/>
</dbReference>
<dbReference type="InterPro" id="IPR004090">
    <property type="entry name" value="Chemotax_Me-accpt_rcpt"/>
</dbReference>
<dbReference type="SMART" id="SM00304">
    <property type="entry name" value="HAMP"/>
    <property type="match status" value="1"/>
</dbReference>
<dbReference type="FunFam" id="1.10.287.950:FF:000001">
    <property type="entry name" value="Methyl-accepting chemotaxis sensory transducer"/>
    <property type="match status" value="1"/>
</dbReference>
<dbReference type="PROSITE" id="PS50111">
    <property type="entry name" value="CHEMOTAXIS_TRANSDUC_2"/>
    <property type="match status" value="1"/>
</dbReference>
<dbReference type="PROSITE" id="PS50885">
    <property type="entry name" value="HAMP"/>
    <property type="match status" value="1"/>
</dbReference>
<evidence type="ECO:0000256" key="1">
    <source>
        <dbReference type="ARBA" id="ARBA00004651"/>
    </source>
</evidence>
<keyword evidence="4 10" id="KW-0812">Transmembrane</keyword>
<dbReference type="PRINTS" id="PR00260">
    <property type="entry name" value="CHEMTRNSDUCR"/>
</dbReference>
<protein>
    <submittedName>
        <fullName evidence="13">Chemotaxis protein</fullName>
    </submittedName>
</protein>
<dbReference type="InterPro" id="IPR004089">
    <property type="entry name" value="MCPsignal_dom"/>
</dbReference>
<evidence type="ECO:0000256" key="8">
    <source>
        <dbReference type="ARBA" id="ARBA00029447"/>
    </source>
</evidence>
<evidence type="ECO:0000313" key="13">
    <source>
        <dbReference type="EMBL" id="OAN28212.1"/>
    </source>
</evidence>
<feature type="domain" description="HAMP" evidence="12">
    <location>
        <begin position="332"/>
        <end position="384"/>
    </location>
</feature>
<dbReference type="PANTHER" id="PTHR32089:SF70">
    <property type="entry name" value="ENERGY TAXIS MODULATING METHYL ACCEPTING SENSORY TRANSDUCER"/>
    <property type="match status" value="1"/>
</dbReference>
<dbReference type="OrthoDB" id="5579179at2"/>
<comment type="similarity">
    <text evidence="8">Belongs to the methyl-accepting chemotaxis (MCP) protein family.</text>
</comment>
<dbReference type="GO" id="GO:0004888">
    <property type="term" value="F:transmembrane signaling receptor activity"/>
    <property type="evidence" value="ECO:0007669"/>
    <property type="project" value="InterPro"/>
</dbReference>
<evidence type="ECO:0000259" key="12">
    <source>
        <dbReference type="PROSITE" id="PS50885"/>
    </source>
</evidence>
<organism evidence="13 14">
    <name type="scientific">Pseudomonas oryzihabitans</name>
    <dbReference type="NCBI Taxonomy" id="47885"/>
    <lineage>
        <taxon>Bacteria</taxon>
        <taxon>Pseudomonadati</taxon>
        <taxon>Pseudomonadota</taxon>
        <taxon>Gammaproteobacteria</taxon>
        <taxon>Pseudomonadales</taxon>
        <taxon>Pseudomonadaceae</taxon>
        <taxon>Pseudomonas</taxon>
    </lineage>
</organism>
<evidence type="ECO:0000256" key="5">
    <source>
        <dbReference type="ARBA" id="ARBA00022989"/>
    </source>
</evidence>
<keyword evidence="5 10" id="KW-1133">Transmembrane helix</keyword>
<dbReference type="SMART" id="SM00283">
    <property type="entry name" value="MA"/>
    <property type="match status" value="1"/>
</dbReference>
<evidence type="ECO:0000256" key="2">
    <source>
        <dbReference type="ARBA" id="ARBA00022475"/>
    </source>
</evidence>
<evidence type="ECO:0000256" key="9">
    <source>
        <dbReference type="PROSITE-ProRule" id="PRU00284"/>
    </source>
</evidence>
<keyword evidence="7 9" id="KW-0807">Transducer</keyword>
<evidence type="ECO:0000256" key="4">
    <source>
        <dbReference type="ARBA" id="ARBA00022692"/>
    </source>
</evidence>